<comment type="caution">
    <text evidence="2">The sequence shown here is derived from an EMBL/GenBank/DDBJ whole genome shotgun (WGS) entry which is preliminary data.</text>
</comment>
<reference evidence="2" key="1">
    <citation type="submission" date="2023-03" db="EMBL/GenBank/DDBJ databases">
        <title>Massive genome expansion in bonnet fungi (Mycena s.s.) driven by repeated elements and novel gene families across ecological guilds.</title>
        <authorList>
            <consortium name="Lawrence Berkeley National Laboratory"/>
            <person name="Harder C.B."/>
            <person name="Miyauchi S."/>
            <person name="Viragh M."/>
            <person name="Kuo A."/>
            <person name="Thoen E."/>
            <person name="Andreopoulos B."/>
            <person name="Lu D."/>
            <person name="Skrede I."/>
            <person name="Drula E."/>
            <person name="Henrissat B."/>
            <person name="Morin E."/>
            <person name="Kohler A."/>
            <person name="Barry K."/>
            <person name="LaButti K."/>
            <person name="Morin E."/>
            <person name="Salamov A."/>
            <person name="Lipzen A."/>
            <person name="Mereny Z."/>
            <person name="Hegedus B."/>
            <person name="Baldrian P."/>
            <person name="Stursova M."/>
            <person name="Weitz H."/>
            <person name="Taylor A."/>
            <person name="Grigoriev I.V."/>
            <person name="Nagy L.G."/>
            <person name="Martin F."/>
            <person name="Kauserud H."/>
        </authorList>
    </citation>
    <scope>NUCLEOTIDE SEQUENCE</scope>
    <source>
        <strain evidence="2">CBHHK002</strain>
    </source>
</reference>
<dbReference type="Proteomes" id="UP001218218">
    <property type="component" value="Unassembled WGS sequence"/>
</dbReference>
<keyword evidence="3" id="KW-1185">Reference proteome</keyword>
<evidence type="ECO:0000313" key="2">
    <source>
        <dbReference type="EMBL" id="KAJ7360753.1"/>
    </source>
</evidence>
<organism evidence="2 3">
    <name type="scientific">Mycena albidolilacea</name>
    <dbReference type="NCBI Taxonomy" id="1033008"/>
    <lineage>
        <taxon>Eukaryota</taxon>
        <taxon>Fungi</taxon>
        <taxon>Dikarya</taxon>
        <taxon>Basidiomycota</taxon>
        <taxon>Agaricomycotina</taxon>
        <taxon>Agaricomycetes</taxon>
        <taxon>Agaricomycetidae</taxon>
        <taxon>Agaricales</taxon>
        <taxon>Marasmiineae</taxon>
        <taxon>Mycenaceae</taxon>
        <taxon>Mycena</taxon>
    </lineage>
</organism>
<keyword evidence="1" id="KW-0732">Signal</keyword>
<accession>A0AAD7AK00</accession>
<dbReference type="AlphaFoldDB" id="A0AAD7AK00"/>
<feature type="signal peptide" evidence="1">
    <location>
        <begin position="1"/>
        <end position="28"/>
    </location>
</feature>
<proteinExistence type="predicted"/>
<gene>
    <name evidence="2" type="ORF">DFH08DRAFT_951408</name>
</gene>
<protein>
    <submittedName>
        <fullName evidence="2">Uncharacterized protein</fullName>
    </submittedName>
</protein>
<sequence>MVSLPPPKGWGTPLVLFIFFFWLSLILATADVLFIDLDCPSVDNNGKTVAVAASRPDLNDDVECIFNPNSNVRLYSNPEVRDMGWGTTHSSDEAVRGQAPVSSDALQSAQFRQYWRTSDQQCHYEGDNTIVNISEHCAEPIPILKIDAATHHGIHIQSFCICSFHCHICK</sequence>
<feature type="chain" id="PRO_5042271703" evidence="1">
    <location>
        <begin position="29"/>
        <end position="170"/>
    </location>
</feature>
<evidence type="ECO:0000256" key="1">
    <source>
        <dbReference type="SAM" id="SignalP"/>
    </source>
</evidence>
<dbReference type="EMBL" id="JARIHO010000005">
    <property type="protein sequence ID" value="KAJ7360753.1"/>
    <property type="molecule type" value="Genomic_DNA"/>
</dbReference>
<evidence type="ECO:0000313" key="3">
    <source>
        <dbReference type="Proteomes" id="UP001218218"/>
    </source>
</evidence>
<name>A0AAD7AK00_9AGAR</name>